<dbReference type="Proteomes" id="UP000824469">
    <property type="component" value="Unassembled WGS sequence"/>
</dbReference>
<evidence type="ECO:0000256" key="1">
    <source>
        <dbReference type="SAM" id="MobiDB-lite"/>
    </source>
</evidence>
<keyword evidence="5" id="KW-1185">Reference proteome</keyword>
<dbReference type="Pfam" id="PF13193">
    <property type="entry name" value="AMP-binding_C"/>
    <property type="match status" value="1"/>
</dbReference>
<evidence type="ECO:0000259" key="2">
    <source>
        <dbReference type="Pfam" id="PF00501"/>
    </source>
</evidence>
<protein>
    <recommendedName>
        <fullName evidence="6">4-coumarate--CoA ligase</fullName>
    </recommendedName>
</protein>
<comment type="caution">
    <text evidence="4">The sequence shown here is derived from an EMBL/GenBank/DDBJ whole genome shotgun (WGS) entry which is preliminary data.</text>
</comment>
<dbReference type="InterPro" id="IPR042099">
    <property type="entry name" value="ANL_N_sf"/>
</dbReference>
<dbReference type="EMBL" id="JAHRHJ020003813">
    <property type="protein sequence ID" value="KAH9288255.1"/>
    <property type="molecule type" value="Genomic_DNA"/>
</dbReference>
<dbReference type="SUPFAM" id="SSF56801">
    <property type="entry name" value="Acetyl-CoA synthetase-like"/>
    <property type="match status" value="1"/>
</dbReference>
<dbReference type="InterPro" id="IPR025110">
    <property type="entry name" value="AMP-bd_C"/>
</dbReference>
<organism evidence="4 5">
    <name type="scientific">Taxus chinensis</name>
    <name type="common">Chinese yew</name>
    <name type="synonym">Taxus wallichiana var. chinensis</name>
    <dbReference type="NCBI Taxonomy" id="29808"/>
    <lineage>
        <taxon>Eukaryota</taxon>
        <taxon>Viridiplantae</taxon>
        <taxon>Streptophyta</taxon>
        <taxon>Embryophyta</taxon>
        <taxon>Tracheophyta</taxon>
        <taxon>Spermatophyta</taxon>
        <taxon>Pinopsida</taxon>
        <taxon>Pinidae</taxon>
        <taxon>Conifers II</taxon>
        <taxon>Cupressales</taxon>
        <taxon>Taxaceae</taxon>
        <taxon>Taxus</taxon>
    </lineage>
</organism>
<evidence type="ECO:0008006" key="6">
    <source>
        <dbReference type="Google" id="ProtNLM"/>
    </source>
</evidence>
<feature type="region of interest" description="Disordered" evidence="1">
    <location>
        <begin position="600"/>
        <end position="647"/>
    </location>
</feature>
<feature type="region of interest" description="Disordered" evidence="1">
    <location>
        <begin position="680"/>
        <end position="712"/>
    </location>
</feature>
<name>A0AA38BNV7_TAXCH</name>
<dbReference type="GO" id="GO:0006631">
    <property type="term" value="P:fatty acid metabolic process"/>
    <property type="evidence" value="ECO:0007669"/>
    <property type="project" value="TreeGrafter"/>
</dbReference>
<reference evidence="4 5" key="1">
    <citation type="journal article" date="2021" name="Nat. Plants">
        <title>The Taxus genome provides insights into paclitaxel biosynthesis.</title>
        <authorList>
            <person name="Xiong X."/>
            <person name="Gou J."/>
            <person name="Liao Q."/>
            <person name="Li Y."/>
            <person name="Zhou Q."/>
            <person name="Bi G."/>
            <person name="Li C."/>
            <person name="Du R."/>
            <person name="Wang X."/>
            <person name="Sun T."/>
            <person name="Guo L."/>
            <person name="Liang H."/>
            <person name="Lu P."/>
            <person name="Wu Y."/>
            <person name="Zhang Z."/>
            <person name="Ro D.K."/>
            <person name="Shang Y."/>
            <person name="Huang S."/>
            <person name="Yan J."/>
        </authorList>
    </citation>
    <scope>NUCLEOTIDE SEQUENCE [LARGE SCALE GENOMIC DNA]</scope>
    <source>
        <strain evidence="4">Ta-2019</strain>
    </source>
</reference>
<evidence type="ECO:0000259" key="3">
    <source>
        <dbReference type="Pfam" id="PF13193"/>
    </source>
</evidence>
<dbReference type="Pfam" id="PF00501">
    <property type="entry name" value="AMP-binding"/>
    <property type="match status" value="1"/>
</dbReference>
<dbReference type="InterPro" id="IPR045851">
    <property type="entry name" value="AMP-bd_C_sf"/>
</dbReference>
<dbReference type="Gene3D" id="3.30.300.30">
    <property type="match status" value="1"/>
</dbReference>
<dbReference type="OMA" id="HVEIQIG"/>
<feature type="compositionally biased region" description="Basic and acidic residues" evidence="1">
    <location>
        <begin position="625"/>
        <end position="647"/>
    </location>
</feature>
<dbReference type="AlphaFoldDB" id="A0AA38BNV7"/>
<dbReference type="PANTHER" id="PTHR43201:SF32">
    <property type="entry name" value="2-SUCCINYLBENZOATE--COA LIGASE, CHLOROPLASTIC_PEROXISOMAL"/>
    <property type="match status" value="1"/>
</dbReference>
<accession>A0AA38BNV7</accession>
<feature type="domain" description="AMP-dependent synthetase/ligase" evidence="2">
    <location>
        <begin position="23"/>
        <end position="415"/>
    </location>
</feature>
<feature type="compositionally biased region" description="Polar residues" evidence="1">
    <location>
        <begin position="603"/>
        <end position="617"/>
    </location>
</feature>
<dbReference type="InterPro" id="IPR000873">
    <property type="entry name" value="AMP-dep_synth/lig_dom"/>
</dbReference>
<dbReference type="GO" id="GO:0031956">
    <property type="term" value="F:medium-chain fatty acid-CoA ligase activity"/>
    <property type="evidence" value="ECO:0007669"/>
    <property type="project" value="TreeGrafter"/>
</dbReference>
<evidence type="ECO:0000313" key="4">
    <source>
        <dbReference type="EMBL" id="KAH9288255.1"/>
    </source>
</evidence>
<gene>
    <name evidence="4" type="ORF">KI387_032372</name>
</gene>
<sequence length="786" mass="86406">MSTIMSHGRIHVGHSLNIIKEVRADMTVTICGITHQTGMQFLDRVAALANGLIQLGLKEGNAVAIAALNSDLYLEWMLAVMCAGCIVVPLNYRWSFEEAFMAVAQVGPVMLVVDNFCLAWSKGFMNRIPSLCFHVFLGEDLDLQNAQLISAESIGVHAGGFKELGFRWAPDSVALICFTSGTTESPKGVAISHDALVVQSQAKIAFIGYNHNDIYLHTSPLCHIGGISSALSIVLAGGCHVFLPKFEAASAVFAIQRHSVSAMITVPTMLADIATYCINSRSKKEGSNLCFSTVQKILNGAGSMSPQLIKNAIEIFPRARIFSAYGMTEACSSMTFTLVHDPMIKEDTCNTIQDFSMTPPNKNNFQNQRIGICVGNPAPHVEIQIDPRTECLNGDKAYNVGNILTRGPHVMLKYWGQKEATAAALSENRWLNTGDVGWIDKEGKLWLLGRSMDMIKSGGENVYPSEVEKVLLKHPGILVAVVVGIPDPRLTETVSASIQLGDGWHWEDKNLALQNHVAGNKSKNLSPKLLQLYCKQQGLSGFKVPRIFLLQKEPFPRTTTGKVKRDAIKTQILLKLSLEPCELNVARSKINQIRLCTGEKSKGQSSPASSCFESNNHVAGGLRNGETRGSKEANNIKEARGSQERNRERLKVFGLHKRFRAGPNWLSMEEMAEAAKCLKGTTSRGEAKGGSPNKRKPSTCPEAPQKSHRTLKSLRVSGRCHTSTRRHFKDKSKERRLKHAPAHHVVRVREKHRPESAKYRRLAEGAMCLFSASSKVNLKVGLPDKR</sequence>
<dbReference type="Gene3D" id="3.40.50.12780">
    <property type="entry name" value="N-terminal domain of ligase-like"/>
    <property type="match status" value="1"/>
</dbReference>
<dbReference type="CDD" id="cd04433">
    <property type="entry name" value="AFD_class_I"/>
    <property type="match status" value="1"/>
</dbReference>
<dbReference type="PANTHER" id="PTHR43201">
    <property type="entry name" value="ACYL-COA SYNTHETASE"/>
    <property type="match status" value="1"/>
</dbReference>
<proteinExistence type="predicted"/>
<evidence type="ECO:0000313" key="5">
    <source>
        <dbReference type="Proteomes" id="UP000824469"/>
    </source>
</evidence>
<feature type="domain" description="AMP-binding enzyme C-terminal" evidence="3">
    <location>
        <begin position="466"/>
        <end position="562"/>
    </location>
</feature>